<dbReference type="Proteomes" id="UP000525089">
    <property type="component" value="Unassembled WGS sequence"/>
</dbReference>
<feature type="compositionally biased region" description="Low complexity" evidence="5">
    <location>
        <begin position="608"/>
        <end position="637"/>
    </location>
</feature>
<dbReference type="InterPro" id="IPR036427">
    <property type="entry name" value="Bromodomain-like_sf"/>
</dbReference>
<feature type="non-terminal residue" evidence="7">
    <location>
        <position position="1"/>
    </location>
</feature>
<reference evidence="7 8" key="1">
    <citation type="submission" date="2019-09" db="EMBL/GenBank/DDBJ databases">
        <title>Bird 10,000 Genomes (B10K) Project - Family phase.</title>
        <authorList>
            <person name="Zhang G."/>
        </authorList>
    </citation>
    <scope>NUCLEOTIDE SEQUENCE [LARGE SCALE GENOMIC DNA]</scope>
    <source>
        <strain evidence="7">B10K-DU-001-72</strain>
        <tissue evidence="7">Muscle</tissue>
    </source>
</reference>
<comment type="caution">
    <text evidence="7">The sequence shown here is derived from an EMBL/GenBank/DDBJ whole genome shotgun (WGS) entry which is preliminary data.</text>
</comment>
<keyword evidence="2" id="KW-0677">Repeat</keyword>
<dbReference type="PANTHER" id="PTHR16266">
    <property type="entry name" value="WD REPEAT DOMAIN 9"/>
    <property type="match status" value="1"/>
</dbReference>
<dbReference type="InterPro" id="IPR018359">
    <property type="entry name" value="Bromodomain_CS"/>
</dbReference>
<dbReference type="GO" id="GO:0005634">
    <property type="term" value="C:nucleus"/>
    <property type="evidence" value="ECO:0007669"/>
    <property type="project" value="TreeGrafter"/>
</dbReference>
<feature type="compositionally biased region" description="Polar residues" evidence="5">
    <location>
        <begin position="697"/>
        <end position="715"/>
    </location>
</feature>
<evidence type="ECO:0000256" key="1">
    <source>
        <dbReference type="ARBA" id="ARBA00022553"/>
    </source>
</evidence>
<dbReference type="SMART" id="SM00297">
    <property type="entry name" value="BROMO"/>
    <property type="match status" value="2"/>
</dbReference>
<feature type="compositionally biased region" description="Basic residues" evidence="5">
    <location>
        <begin position="989"/>
        <end position="1001"/>
    </location>
</feature>
<keyword evidence="1" id="KW-0597">Phosphoprotein</keyword>
<dbReference type="InterPro" id="IPR001487">
    <property type="entry name" value="Bromodomain"/>
</dbReference>
<feature type="compositionally biased region" description="Basic residues" evidence="5">
    <location>
        <begin position="656"/>
        <end position="673"/>
    </location>
</feature>
<dbReference type="FunFam" id="2.30.30.1040:FF:000003">
    <property type="entry name" value="Bromodomain and WD repeat domain containing 1"/>
    <property type="match status" value="1"/>
</dbReference>
<dbReference type="Gene3D" id="1.20.920.10">
    <property type="entry name" value="Bromodomain-like"/>
    <property type="match status" value="2"/>
</dbReference>
<gene>
    <name evidence="7" type="primary">Brwd1_0</name>
    <name evidence="7" type="ORF">PACMIN_R12966</name>
</gene>
<evidence type="ECO:0000313" key="7">
    <source>
        <dbReference type="EMBL" id="NWS14188.1"/>
    </source>
</evidence>
<dbReference type="FunFam" id="1.20.920.10:FF:000008">
    <property type="entry name" value="Bromodomain and WD repeat domain containing 3"/>
    <property type="match status" value="1"/>
</dbReference>
<dbReference type="Pfam" id="PF25313">
    <property type="entry name" value="BRWD_AD"/>
    <property type="match status" value="1"/>
</dbReference>
<dbReference type="PROSITE" id="PS50014">
    <property type="entry name" value="BROMODOMAIN_2"/>
    <property type="match status" value="2"/>
</dbReference>
<dbReference type="InterPro" id="IPR057451">
    <property type="entry name" value="BRWD/PHIP_AD"/>
</dbReference>
<feature type="non-terminal residue" evidence="7">
    <location>
        <position position="1371"/>
    </location>
</feature>
<dbReference type="Gene3D" id="2.30.30.1040">
    <property type="match status" value="1"/>
</dbReference>
<feature type="compositionally biased region" description="Low complexity" evidence="5">
    <location>
        <begin position="849"/>
        <end position="858"/>
    </location>
</feature>
<feature type="compositionally biased region" description="Basic and acidic residues" evidence="5">
    <location>
        <begin position="1126"/>
        <end position="1143"/>
    </location>
</feature>
<dbReference type="InterPro" id="IPR052060">
    <property type="entry name" value="Bromo_WD_repeat"/>
</dbReference>
<feature type="region of interest" description="Disordered" evidence="5">
    <location>
        <begin position="1096"/>
        <end position="1371"/>
    </location>
</feature>
<feature type="compositionally biased region" description="Basic residues" evidence="5">
    <location>
        <begin position="1218"/>
        <end position="1230"/>
    </location>
</feature>
<dbReference type="PRINTS" id="PR00503">
    <property type="entry name" value="BROMODOMAIN"/>
</dbReference>
<feature type="domain" description="Bromo" evidence="6">
    <location>
        <begin position="252"/>
        <end position="322"/>
    </location>
</feature>
<feature type="compositionally biased region" description="Polar residues" evidence="5">
    <location>
        <begin position="1263"/>
        <end position="1289"/>
    </location>
</feature>
<feature type="region of interest" description="Disordered" evidence="5">
    <location>
        <begin position="607"/>
        <end position="727"/>
    </location>
</feature>
<dbReference type="PROSITE" id="PS00633">
    <property type="entry name" value="BROMODOMAIN_1"/>
    <property type="match status" value="1"/>
</dbReference>
<dbReference type="EMBL" id="VYXB01003407">
    <property type="protein sequence ID" value="NWS14188.1"/>
    <property type="molecule type" value="Genomic_DNA"/>
</dbReference>
<dbReference type="GO" id="GO:0006357">
    <property type="term" value="P:regulation of transcription by RNA polymerase II"/>
    <property type="evidence" value="ECO:0007669"/>
    <property type="project" value="TreeGrafter"/>
</dbReference>
<evidence type="ECO:0000256" key="5">
    <source>
        <dbReference type="SAM" id="MobiDB-lite"/>
    </source>
</evidence>
<dbReference type="CDD" id="cd05496">
    <property type="entry name" value="Bromo_WDR9_II"/>
    <property type="match status" value="1"/>
</dbReference>
<feature type="domain" description="Bromo" evidence="6">
    <location>
        <begin position="408"/>
        <end position="478"/>
    </location>
</feature>
<keyword evidence="3 4" id="KW-0103">Bromodomain</keyword>
<dbReference type="SUPFAM" id="SSF47370">
    <property type="entry name" value="Bromodomain"/>
    <property type="match status" value="2"/>
</dbReference>
<evidence type="ECO:0000256" key="3">
    <source>
        <dbReference type="ARBA" id="ARBA00023117"/>
    </source>
</evidence>
<dbReference type="FunFam" id="1.20.920.10:FF:000017">
    <property type="entry name" value="Bromodomain and WD repeat domain containing 1"/>
    <property type="match status" value="1"/>
</dbReference>
<dbReference type="GO" id="GO:0008360">
    <property type="term" value="P:regulation of cell shape"/>
    <property type="evidence" value="ECO:0007669"/>
    <property type="project" value="TreeGrafter"/>
</dbReference>
<keyword evidence="8" id="KW-1185">Reference proteome</keyword>
<feature type="compositionally biased region" description="Basic and acidic residues" evidence="5">
    <location>
        <begin position="1097"/>
        <end position="1109"/>
    </location>
</feature>
<evidence type="ECO:0000256" key="4">
    <source>
        <dbReference type="PROSITE-ProRule" id="PRU00035"/>
    </source>
</evidence>
<feature type="compositionally biased region" description="Polar residues" evidence="5">
    <location>
        <begin position="879"/>
        <end position="892"/>
    </location>
</feature>
<organism evidence="7 8">
    <name type="scientific">Pachyramphus minor</name>
    <dbReference type="NCBI Taxonomy" id="369605"/>
    <lineage>
        <taxon>Eukaryota</taxon>
        <taxon>Metazoa</taxon>
        <taxon>Chordata</taxon>
        <taxon>Craniata</taxon>
        <taxon>Vertebrata</taxon>
        <taxon>Euteleostomi</taxon>
        <taxon>Archelosauria</taxon>
        <taxon>Archosauria</taxon>
        <taxon>Dinosauria</taxon>
        <taxon>Saurischia</taxon>
        <taxon>Theropoda</taxon>
        <taxon>Coelurosauria</taxon>
        <taxon>Aves</taxon>
        <taxon>Neognathae</taxon>
        <taxon>Neoaves</taxon>
        <taxon>Telluraves</taxon>
        <taxon>Australaves</taxon>
        <taxon>Passeriformes</taxon>
        <taxon>Tyrannidae</taxon>
        <taxon>Pachyramphus</taxon>
    </lineage>
</organism>
<evidence type="ECO:0000259" key="6">
    <source>
        <dbReference type="PROSITE" id="PS50014"/>
    </source>
</evidence>
<feature type="compositionally biased region" description="Polar residues" evidence="5">
    <location>
        <begin position="575"/>
        <end position="587"/>
    </location>
</feature>
<name>A0A7K5D1L1_9TYRA</name>
<dbReference type="CDD" id="cd05529">
    <property type="entry name" value="Bromo_WDR9_I_like"/>
    <property type="match status" value="1"/>
</dbReference>
<evidence type="ECO:0000313" key="8">
    <source>
        <dbReference type="Proteomes" id="UP000525089"/>
    </source>
</evidence>
<feature type="compositionally biased region" description="Basic residues" evidence="5">
    <location>
        <begin position="1313"/>
        <end position="1324"/>
    </location>
</feature>
<dbReference type="Pfam" id="PF00439">
    <property type="entry name" value="Bromodomain"/>
    <property type="match status" value="2"/>
</dbReference>
<feature type="compositionally biased region" description="Polar residues" evidence="5">
    <location>
        <begin position="814"/>
        <end position="838"/>
    </location>
</feature>
<protein>
    <submittedName>
        <fullName evidence="7">BRWD1 protein</fullName>
    </submittedName>
</protein>
<proteinExistence type="predicted"/>
<feature type="region of interest" description="Disordered" evidence="5">
    <location>
        <begin position="503"/>
        <end position="587"/>
    </location>
</feature>
<feature type="region of interest" description="Disordered" evidence="5">
    <location>
        <begin position="773"/>
        <end position="1015"/>
    </location>
</feature>
<feature type="compositionally biased region" description="Polar residues" evidence="5">
    <location>
        <begin position="523"/>
        <end position="533"/>
    </location>
</feature>
<feature type="compositionally biased region" description="Basic and acidic residues" evidence="5">
    <location>
        <begin position="773"/>
        <end position="794"/>
    </location>
</feature>
<sequence length="1371" mass="154025">ADAATQPLNMELSHDWHPPVWITDTALRRSPFVPQMGDEVIYFRQGHEAYIEEVRRNNIYELNPHKEPWRKVVLRDQELVKIVGIRYEVGPPTLCCLKLAFIDHATGKHTDKSFSIRYHDMPDVIDFLILRQFYDEARQRNWQASDRFRSIIDDAWWFGTVLGQEPYQPQYPDSHFQCYSVKWDNGEIEKLSPWDMEPVPDNVDQPEELGGSVSVTPEEVERLLYKPQEGEWGLKSRDEACERIISGIDQLMTLDISAPFSGPVDLCTYPKYCTVIAYPTDLNTIRTRLANRFYRRISALVWEVRYIESNARTFNEPGSAIARAAKKITTQLLKFINDQDCTNIFELCSTTDDEQDCHDADLDDEKCVPRTSYRRRKGRGLKKGRGVKTGYDENCWKKQCMELVNLIFQCEDSEPFRQPVDLDQYPDYRNIIDTPMDFGTVKETLEAGNYDTPMELCKDIRLIFSNAKSYTPNKKSKIYSMTLRLSALFEEKIRRIVSDFKNGQKQNEKLRRNRRYTRRFNNQSSVQQPSKILRNSKQKPLKSQAKVESEQEDSFPQPTSSRAACVTSHKPNAGRYNQSSSGESSDSACLASFERNGKARSTTLTNCSALSSGQEESEGSVASSSTSSSSSSSTSSSEDSKECSGAVVSPTLHNGVCRRKGSSRRITRNRAAQRKQTGGVLQENGNTRKTVRKKLYVSSSENNSAVTSESLSNSTGRHRKTPRRSAAVAANKLRLMSDVEEEVSSSESIGIGCRNRKLPHRNASAAARRMLLERSEDDTGLKSESEKELEEQLTKRKTLSQPGSSAPRRKFVSESENGSSDSEPDTQTCQKTWQSNGHRQFRGPTRPVSPKGKSPSPDSSEEDSKSHNSEGGSSPKVCDQSTSALNKPAGSNSEDEADSELDRWDGRKAAGKQLTASGKKAKVLSDLEDTAESETETREEWKSFPSENLVPTRISGSSKSGPCSSFHHSSDTDSEADCNNSNYCETSLKARKRKRKGRPKIIRKESTSEETAQSGKVLRSRTCIINYKKHIKMSNERKNPRRCATLAANKIKIMSDAKEELSSSESVCTVKKNRKQLQGAAPGVCRKKLVDSLEGDASLRSENEKEQFSGRKKPPCPESSAPKRKYISESENEKTESEAETQKQNHRQAHKSACAGALNNLDYDSSEENSTNHRVENGGSWGVSRKSASAHNHCTSNSEEEVDSDLAKPETKTTRVAATKKSRASSKRSKLLGGSKETTESESRGKKEEKSSVSEDMEAPGTAGSSKGSFNCFSDSDSGTENSVCSDATETGKRKRKPRTNRKEITIPNSVKPSRRPQQRKRWKPSQEHDSEDVEYTKYRRANQRSKIRTRNGGRRTVRYHDGDDDGDCDT</sequence>
<accession>A0A7K5D1L1</accession>
<feature type="compositionally biased region" description="Low complexity" evidence="5">
    <location>
        <begin position="955"/>
        <end position="967"/>
    </location>
</feature>
<evidence type="ECO:0000256" key="2">
    <source>
        <dbReference type="ARBA" id="ARBA00022737"/>
    </source>
</evidence>
<feature type="compositionally biased region" description="Basic residues" evidence="5">
    <location>
        <begin position="1339"/>
        <end position="1358"/>
    </location>
</feature>
<dbReference type="GO" id="GO:0007010">
    <property type="term" value="P:cytoskeleton organization"/>
    <property type="evidence" value="ECO:0007669"/>
    <property type="project" value="TreeGrafter"/>
</dbReference>
<feature type="compositionally biased region" description="Basic and acidic residues" evidence="5">
    <location>
        <begin position="1237"/>
        <end position="1253"/>
    </location>
</feature>
<dbReference type="PANTHER" id="PTHR16266:SF26">
    <property type="entry name" value="BROMODOMAIN AND WD REPEAT-CONTAINING PROTEIN 1"/>
    <property type="match status" value="1"/>
</dbReference>
<feature type="compositionally biased region" description="Polar residues" evidence="5">
    <location>
        <begin position="1186"/>
        <end position="1197"/>
    </location>
</feature>